<dbReference type="Proteomes" id="UP001168640">
    <property type="component" value="Unassembled WGS sequence"/>
</dbReference>
<evidence type="ECO:0000313" key="3">
    <source>
        <dbReference type="Proteomes" id="UP001168640"/>
    </source>
</evidence>
<organism evidence="2 3">
    <name type="scientific">Marinobacter suaedae</name>
    <dbReference type="NCBI Taxonomy" id="3057675"/>
    <lineage>
        <taxon>Bacteria</taxon>
        <taxon>Pseudomonadati</taxon>
        <taxon>Pseudomonadota</taxon>
        <taxon>Gammaproteobacteria</taxon>
        <taxon>Pseudomonadales</taxon>
        <taxon>Marinobacteraceae</taxon>
        <taxon>Marinobacter</taxon>
    </lineage>
</organism>
<name>A0ABT8VYH3_9GAMM</name>
<keyword evidence="1" id="KW-0472">Membrane</keyword>
<feature type="transmembrane region" description="Helical" evidence="1">
    <location>
        <begin position="12"/>
        <end position="36"/>
    </location>
</feature>
<comment type="caution">
    <text evidence="2">The sequence shown here is derived from an EMBL/GenBank/DDBJ whole genome shotgun (WGS) entry which is preliminary data.</text>
</comment>
<accession>A0ABT8VYH3</accession>
<proteinExistence type="predicted"/>
<protein>
    <submittedName>
        <fullName evidence="2">Uncharacterized protein</fullName>
    </submittedName>
</protein>
<keyword evidence="1" id="KW-1133">Transmembrane helix</keyword>
<feature type="transmembrane region" description="Helical" evidence="1">
    <location>
        <begin position="56"/>
        <end position="76"/>
    </location>
</feature>
<keyword evidence="3" id="KW-1185">Reference proteome</keyword>
<sequence>MEEKYTLPQERSVPVSFHFFSLLGTLLLGFGMFAFFMPVKDIQPVFGGYAEMADQYALHLILSGSAFYVLNAILIAKRTMKAKRQR</sequence>
<evidence type="ECO:0000313" key="2">
    <source>
        <dbReference type="EMBL" id="MDO3721026.1"/>
    </source>
</evidence>
<dbReference type="EMBL" id="JAUMIS010000001">
    <property type="protein sequence ID" value="MDO3721026.1"/>
    <property type="molecule type" value="Genomic_DNA"/>
</dbReference>
<gene>
    <name evidence="2" type="ORF">QVZ43_04785</name>
</gene>
<reference evidence="2" key="1">
    <citation type="submission" date="2023-07" db="EMBL/GenBank/DDBJ databases">
        <title>Marinobacter sp. chi1 genome sequencing and assembly.</title>
        <authorList>
            <person name="Park S."/>
        </authorList>
    </citation>
    <scope>NUCLEOTIDE SEQUENCE</scope>
    <source>
        <strain evidence="2">Chi1</strain>
    </source>
</reference>
<dbReference type="RefSeq" id="WP_302909066.1">
    <property type="nucleotide sequence ID" value="NZ_JAUMIS010000001.1"/>
</dbReference>
<keyword evidence="1" id="KW-0812">Transmembrane</keyword>
<evidence type="ECO:0000256" key="1">
    <source>
        <dbReference type="SAM" id="Phobius"/>
    </source>
</evidence>